<dbReference type="PANTHER" id="PTHR30572">
    <property type="entry name" value="MEMBRANE COMPONENT OF TRANSPORTER-RELATED"/>
    <property type="match status" value="1"/>
</dbReference>
<evidence type="ECO:0000256" key="1">
    <source>
        <dbReference type="ARBA" id="ARBA00004651"/>
    </source>
</evidence>
<dbReference type="Pfam" id="PF02687">
    <property type="entry name" value="FtsX"/>
    <property type="match status" value="1"/>
</dbReference>
<keyword evidence="10" id="KW-1185">Reference proteome</keyword>
<evidence type="ECO:0000256" key="2">
    <source>
        <dbReference type="ARBA" id="ARBA00022475"/>
    </source>
</evidence>
<dbReference type="EMBL" id="RAVZ01000435">
    <property type="protein sequence ID" value="RKG72981.1"/>
    <property type="molecule type" value="Genomic_DNA"/>
</dbReference>
<name>A0A3A8I3Z6_9BACT</name>
<dbReference type="GO" id="GO:0022857">
    <property type="term" value="F:transmembrane transporter activity"/>
    <property type="evidence" value="ECO:0007669"/>
    <property type="project" value="TreeGrafter"/>
</dbReference>
<evidence type="ECO:0000256" key="3">
    <source>
        <dbReference type="ARBA" id="ARBA00022692"/>
    </source>
</evidence>
<evidence type="ECO:0000256" key="7">
    <source>
        <dbReference type="SAM" id="Phobius"/>
    </source>
</evidence>
<keyword evidence="4 7" id="KW-1133">Transmembrane helix</keyword>
<feature type="domain" description="ABC3 transporter permease C-terminal" evidence="8">
    <location>
        <begin position="298"/>
        <end position="421"/>
    </location>
</feature>
<feature type="transmembrane region" description="Helical" evidence="7">
    <location>
        <begin position="343"/>
        <end position="368"/>
    </location>
</feature>
<dbReference type="GO" id="GO:0005886">
    <property type="term" value="C:plasma membrane"/>
    <property type="evidence" value="ECO:0007669"/>
    <property type="project" value="UniProtKB-SubCell"/>
</dbReference>
<evidence type="ECO:0000259" key="8">
    <source>
        <dbReference type="Pfam" id="PF02687"/>
    </source>
</evidence>
<dbReference type="InterPro" id="IPR003838">
    <property type="entry name" value="ABC3_permease_C"/>
</dbReference>
<dbReference type="InterPro" id="IPR050250">
    <property type="entry name" value="Macrolide_Exporter_MacB"/>
</dbReference>
<organism evidence="9 10">
    <name type="scientific">Corallococcus terminator</name>
    <dbReference type="NCBI Taxonomy" id="2316733"/>
    <lineage>
        <taxon>Bacteria</taxon>
        <taxon>Pseudomonadati</taxon>
        <taxon>Myxococcota</taxon>
        <taxon>Myxococcia</taxon>
        <taxon>Myxococcales</taxon>
        <taxon>Cystobacterineae</taxon>
        <taxon>Myxococcaceae</taxon>
        <taxon>Corallococcus</taxon>
    </lineage>
</organism>
<reference evidence="10" key="1">
    <citation type="submission" date="2018-09" db="EMBL/GenBank/DDBJ databases">
        <authorList>
            <person name="Livingstone P.G."/>
            <person name="Whitworth D.E."/>
        </authorList>
    </citation>
    <scope>NUCLEOTIDE SEQUENCE [LARGE SCALE GENOMIC DNA]</scope>
    <source>
        <strain evidence="10">CA054A</strain>
    </source>
</reference>
<feature type="transmembrane region" description="Helical" evidence="7">
    <location>
        <begin position="388"/>
        <end position="412"/>
    </location>
</feature>
<dbReference type="PANTHER" id="PTHR30572:SF4">
    <property type="entry name" value="ABC TRANSPORTER PERMEASE YTRF"/>
    <property type="match status" value="1"/>
</dbReference>
<feature type="transmembrane region" description="Helical" evidence="7">
    <location>
        <begin position="21"/>
        <end position="45"/>
    </location>
</feature>
<evidence type="ECO:0000313" key="9">
    <source>
        <dbReference type="EMBL" id="RKG72981.1"/>
    </source>
</evidence>
<comment type="caution">
    <text evidence="9">The sequence shown here is derived from an EMBL/GenBank/DDBJ whole genome shotgun (WGS) entry which is preliminary data.</text>
</comment>
<accession>A0A3A8I3Z6</accession>
<dbReference type="AlphaFoldDB" id="A0A3A8I3Z6"/>
<keyword evidence="5 7" id="KW-0472">Membrane</keyword>
<sequence length="428" mass="44406">MRLDALSRLVRLSLARERRGAFFSAFGVAMGVGALVFFVGLGLGVGQVIRERIFPTDSRLVDVVPPSVSLGLLGGGKLDTGAVERLRALPGVETAYRKMNVRVPAVTRYDGTFFGSRLRMGLEVLAVGVDPGLVQKDVGLQEAKDFKDPGEGKAIPALISTRLLELYNKTFAPARKLPQLSAEMLIGFGFPVEFNRSYVAATSGGPSSTQQAQVVGASDRAMLAGITIPLDTAVRINRAAGADAESYTGVTLVAADPSYVPALVAAVKGMGFEIDDQERRLAENAGAAVALTTSALALLSILICVLAAVNITHAMSASVRARAKEIGVMQAVGASRADIRSIVLAEASVVGLLGGAAGTSAALLLAFAVDRFAAGYLPDFPFKPDSFFSFPVTVLLGGVLLGLVAALAGAWFPSSRAAATDPARTLAG</sequence>
<dbReference type="RefSeq" id="WP_120545320.1">
    <property type="nucleotide sequence ID" value="NZ_RAVZ01000435.1"/>
</dbReference>
<proteinExistence type="inferred from homology"/>
<keyword evidence="3 7" id="KW-0812">Transmembrane</keyword>
<protein>
    <submittedName>
        <fullName evidence="9">ABC transporter permease</fullName>
    </submittedName>
</protein>
<evidence type="ECO:0000256" key="5">
    <source>
        <dbReference type="ARBA" id="ARBA00023136"/>
    </source>
</evidence>
<evidence type="ECO:0000256" key="4">
    <source>
        <dbReference type="ARBA" id="ARBA00022989"/>
    </source>
</evidence>
<dbReference type="OrthoDB" id="5489286at2"/>
<gene>
    <name evidence="9" type="ORF">D7V88_37255</name>
</gene>
<evidence type="ECO:0000256" key="6">
    <source>
        <dbReference type="ARBA" id="ARBA00038076"/>
    </source>
</evidence>
<dbReference type="Proteomes" id="UP000268094">
    <property type="component" value="Unassembled WGS sequence"/>
</dbReference>
<feature type="transmembrane region" description="Helical" evidence="7">
    <location>
        <begin position="287"/>
        <end position="312"/>
    </location>
</feature>
<keyword evidence="2" id="KW-1003">Cell membrane</keyword>
<comment type="similarity">
    <text evidence="6">Belongs to the ABC-4 integral membrane protein family.</text>
</comment>
<evidence type="ECO:0000313" key="10">
    <source>
        <dbReference type="Proteomes" id="UP000268094"/>
    </source>
</evidence>
<comment type="subcellular location">
    <subcellularLocation>
        <location evidence="1">Cell membrane</location>
        <topology evidence="1">Multi-pass membrane protein</topology>
    </subcellularLocation>
</comment>